<dbReference type="EMBL" id="LIAE01007143">
    <property type="protein sequence ID" value="PAV81673.1"/>
    <property type="molecule type" value="Genomic_DNA"/>
</dbReference>
<evidence type="ECO:0000313" key="15">
    <source>
        <dbReference type="EMBL" id="PAV81673.1"/>
    </source>
</evidence>
<comment type="similarity">
    <text evidence="4">Belongs to the ATP12 family.</text>
</comment>
<feature type="binding site" evidence="14">
    <location>
        <position position="110"/>
    </location>
    <ligand>
        <name>Zn(2+)</name>
        <dbReference type="ChEBI" id="CHEBI:29105"/>
    </ligand>
</feature>
<evidence type="ECO:0000256" key="13">
    <source>
        <dbReference type="ARBA" id="ARBA00072315"/>
    </source>
</evidence>
<comment type="caution">
    <text evidence="15">The sequence shown here is derived from an EMBL/GenBank/DDBJ whole genome shotgun (WGS) entry which is preliminary data.</text>
</comment>
<dbReference type="GO" id="GO:0004089">
    <property type="term" value="F:carbonate dehydratase activity"/>
    <property type="evidence" value="ECO:0007669"/>
    <property type="project" value="UniProtKB-EC"/>
</dbReference>
<evidence type="ECO:0000256" key="4">
    <source>
        <dbReference type="ARBA" id="ARBA00008231"/>
    </source>
</evidence>
<evidence type="ECO:0000256" key="7">
    <source>
        <dbReference type="ARBA" id="ARBA00022833"/>
    </source>
</evidence>
<evidence type="ECO:0000256" key="2">
    <source>
        <dbReference type="ARBA" id="ARBA00004173"/>
    </source>
</evidence>
<evidence type="ECO:0000256" key="6">
    <source>
        <dbReference type="ARBA" id="ARBA00022723"/>
    </source>
</evidence>
<feature type="binding site" evidence="14">
    <location>
        <position position="45"/>
    </location>
    <ligand>
        <name>Zn(2+)</name>
        <dbReference type="ChEBI" id="CHEBI:29105"/>
    </ligand>
</feature>
<dbReference type="SUPFAM" id="SSF53056">
    <property type="entry name" value="beta-carbonic anhydrase, cab"/>
    <property type="match status" value="1"/>
</dbReference>
<accession>A0A2A2L696</accession>
<dbReference type="SMART" id="SM00947">
    <property type="entry name" value="Pro_CA"/>
    <property type="match status" value="1"/>
</dbReference>
<dbReference type="InterPro" id="IPR011419">
    <property type="entry name" value="ATP12_ATP_synth-F1-assembly"/>
</dbReference>
<evidence type="ECO:0000256" key="5">
    <source>
        <dbReference type="ARBA" id="ARBA00012925"/>
    </source>
</evidence>
<keyword evidence="7 14" id="KW-0862">Zinc</keyword>
<evidence type="ECO:0000256" key="14">
    <source>
        <dbReference type="PIRSR" id="PIRSR601765-1"/>
    </source>
</evidence>
<dbReference type="PANTHER" id="PTHR11002:SF69">
    <property type="entry name" value="CARBONIC ANHYDRASE"/>
    <property type="match status" value="1"/>
</dbReference>
<comment type="subcellular location">
    <subcellularLocation>
        <location evidence="2">Mitochondrion</location>
    </subcellularLocation>
</comment>
<dbReference type="Pfam" id="PF07542">
    <property type="entry name" value="ATP12"/>
    <property type="match status" value="1"/>
</dbReference>
<dbReference type="Gene3D" id="3.40.1050.10">
    <property type="entry name" value="Carbonic anhydrase"/>
    <property type="match status" value="1"/>
</dbReference>
<dbReference type="Proteomes" id="UP000218231">
    <property type="component" value="Unassembled WGS sequence"/>
</dbReference>
<evidence type="ECO:0000256" key="11">
    <source>
        <dbReference type="ARBA" id="ARBA00023239"/>
    </source>
</evidence>
<sequence length="543" mass="61579">MMPGLNKILEGVIRFRQTVRKDLVKQFERIRDNPNPTAVFFTCMDSRMLPARVTQSQVGDMFVVRNSGNMIPHARNYGSAGYEVSVTTEPAALELAVKRGGINHVIVCGHSDCKAINTLYNLHKCPKAFDPESPMDHWLRRHGFASIQKLEARLADTNAPPLQFISSNPLFSFTAIIDPLNEWGVEDKLSQINTLQQLENVTSHGFLKEFLESGKVHLHAMWFDVYTGEMYMFSKNKAQFVLVDENSVDELEKEASGKENGLSQAFQKRNFIDIPVERKMLTSLCARRLSSAASALVKRKRFYKKVDVMSETEGTNKSYKITLDGKVLKTQAGKPLQIECEPLALAIAGEWSSQEEHILMGHMRLTGLAFTAQDNPLHETNESIASKVIEYLDGDTILYWTNENEKLEKYQEKAWQPLIDNANKEWGTTIKPSTNIFDSCVTDSDREIVMKWLLSHNFWALTGMQYAAESVKSVLLPFNVLNYKISAVEAIEAAALEQRVQRETWGTVEWAHNIDEEEQLSRLSAACLFVYLNSNTHIRSKTE</sequence>
<dbReference type="SUPFAM" id="SSF160909">
    <property type="entry name" value="ATP12-like"/>
    <property type="match status" value="1"/>
</dbReference>
<comment type="catalytic activity">
    <reaction evidence="12">
        <text>hydrogencarbonate + H(+) = CO2 + H2O</text>
        <dbReference type="Rhea" id="RHEA:10748"/>
        <dbReference type="ChEBI" id="CHEBI:15377"/>
        <dbReference type="ChEBI" id="CHEBI:15378"/>
        <dbReference type="ChEBI" id="CHEBI:16526"/>
        <dbReference type="ChEBI" id="CHEBI:17544"/>
        <dbReference type="EC" id="4.2.1.1"/>
    </reaction>
</comment>
<dbReference type="Gene3D" id="3.30.2180.10">
    <property type="entry name" value="ATP12-like"/>
    <property type="match status" value="1"/>
</dbReference>
<dbReference type="InterPro" id="IPR023335">
    <property type="entry name" value="ATP12_ortho_dom_sf"/>
</dbReference>
<name>A0A2A2L696_9BILA</name>
<dbReference type="InterPro" id="IPR042272">
    <property type="entry name" value="ATP12_ATP_synth-F1-assembly_N"/>
</dbReference>
<dbReference type="GO" id="GO:0005739">
    <property type="term" value="C:mitochondrion"/>
    <property type="evidence" value="ECO:0007669"/>
    <property type="project" value="UniProtKB-SubCell"/>
</dbReference>
<dbReference type="STRING" id="2018661.A0A2A2L696"/>
<evidence type="ECO:0000256" key="12">
    <source>
        <dbReference type="ARBA" id="ARBA00048348"/>
    </source>
</evidence>
<keyword evidence="9" id="KW-0496">Mitochondrion</keyword>
<keyword evidence="11" id="KW-0456">Lyase</keyword>
<dbReference type="OrthoDB" id="10020193at2759"/>
<comment type="similarity">
    <text evidence="3">Belongs to the beta-class carbonic anhydrase family.</text>
</comment>
<evidence type="ECO:0000256" key="10">
    <source>
        <dbReference type="ARBA" id="ARBA00023186"/>
    </source>
</evidence>
<dbReference type="FunFam" id="3.40.1050.10:FF:000007">
    <property type="entry name" value="Carbonic anhydrase"/>
    <property type="match status" value="1"/>
</dbReference>
<dbReference type="PANTHER" id="PTHR11002">
    <property type="entry name" value="CARBONIC ANHYDRASE"/>
    <property type="match status" value="1"/>
</dbReference>
<dbReference type="InterPro" id="IPR001765">
    <property type="entry name" value="Carbonic_anhydrase"/>
</dbReference>
<reference evidence="15 16" key="1">
    <citation type="journal article" date="2017" name="Curr. Biol.">
        <title>Genome architecture and evolution of a unichromosomal asexual nematode.</title>
        <authorList>
            <person name="Fradin H."/>
            <person name="Zegar C."/>
            <person name="Gutwein M."/>
            <person name="Lucas J."/>
            <person name="Kovtun M."/>
            <person name="Corcoran D."/>
            <person name="Baugh L.R."/>
            <person name="Kiontke K."/>
            <person name="Gunsalus K."/>
            <person name="Fitch D.H."/>
            <person name="Piano F."/>
        </authorList>
    </citation>
    <scope>NUCLEOTIDE SEQUENCE [LARGE SCALE GENOMIC DNA]</scope>
    <source>
        <strain evidence="15">PF1309</strain>
    </source>
</reference>
<keyword evidence="10" id="KW-0143">Chaperone</keyword>
<comment type="cofactor">
    <cofactor evidence="14">
        <name>Zn(2+)</name>
        <dbReference type="ChEBI" id="CHEBI:29105"/>
    </cofactor>
    <text evidence="14">Binds 1 zinc ion per subunit.</text>
</comment>
<keyword evidence="6 14" id="KW-0479">Metal-binding</keyword>
<evidence type="ECO:0000256" key="1">
    <source>
        <dbReference type="ARBA" id="ARBA00002904"/>
    </source>
</evidence>
<evidence type="ECO:0000256" key="3">
    <source>
        <dbReference type="ARBA" id="ARBA00006217"/>
    </source>
</evidence>
<dbReference type="GO" id="GO:0043461">
    <property type="term" value="P:proton-transporting ATP synthase complex assembly"/>
    <property type="evidence" value="ECO:0007669"/>
    <property type="project" value="InterPro"/>
</dbReference>
<dbReference type="GO" id="GO:0008270">
    <property type="term" value="F:zinc ion binding"/>
    <property type="evidence" value="ECO:0007669"/>
    <property type="project" value="InterPro"/>
</dbReference>
<proteinExistence type="inferred from homology"/>
<dbReference type="Gene3D" id="1.10.3580.10">
    <property type="entry name" value="ATP12 ATPase"/>
    <property type="match status" value="1"/>
</dbReference>
<keyword evidence="8" id="KW-0809">Transit peptide</keyword>
<evidence type="ECO:0000256" key="8">
    <source>
        <dbReference type="ARBA" id="ARBA00022946"/>
    </source>
</evidence>
<gene>
    <name evidence="15" type="ORF">WR25_17282</name>
</gene>
<feature type="binding site" evidence="14">
    <location>
        <position position="43"/>
    </location>
    <ligand>
        <name>Zn(2+)</name>
        <dbReference type="ChEBI" id="CHEBI:29105"/>
    </ligand>
</feature>
<dbReference type="InterPro" id="IPR036874">
    <property type="entry name" value="Carbonic_anhydrase_sf"/>
</dbReference>
<dbReference type="Pfam" id="PF00484">
    <property type="entry name" value="Pro_CA"/>
    <property type="match status" value="1"/>
</dbReference>
<protein>
    <recommendedName>
        <fullName evidence="13">Beta carbonic anhydrase 1</fullName>
        <ecNumber evidence="5">4.2.1.1</ecNumber>
    </recommendedName>
</protein>
<feature type="binding site" evidence="14">
    <location>
        <position position="113"/>
    </location>
    <ligand>
        <name>Zn(2+)</name>
        <dbReference type="ChEBI" id="CHEBI:29105"/>
    </ligand>
</feature>
<organism evidence="15 16">
    <name type="scientific">Diploscapter pachys</name>
    <dbReference type="NCBI Taxonomy" id="2018661"/>
    <lineage>
        <taxon>Eukaryota</taxon>
        <taxon>Metazoa</taxon>
        <taxon>Ecdysozoa</taxon>
        <taxon>Nematoda</taxon>
        <taxon>Chromadorea</taxon>
        <taxon>Rhabditida</taxon>
        <taxon>Rhabditina</taxon>
        <taxon>Rhabditomorpha</taxon>
        <taxon>Rhabditoidea</taxon>
        <taxon>Rhabditidae</taxon>
        <taxon>Diploscapter</taxon>
    </lineage>
</organism>
<comment type="function">
    <text evidence="1">Reversible hydration of carbon dioxide.</text>
</comment>
<keyword evidence="16" id="KW-1185">Reference proteome</keyword>
<dbReference type="AlphaFoldDB" id="A0A2A2L696"/>
<dbReference type="EC" id="4.2.1.1" evidence="5"/>
<evidence type="ECO:0000256" key="9">
    <source>
        <dbReference type="ARBA" id="ARBA00023128"/>
    </source>
</evidence>
<evidence type="ECO:0000313" key="16">
    <source>
        <dbReference type="Proteomes" id="UP000218231"/>
    </source>
</evidence>